<sequence>MTNTTKLTACVLGIDTGGTTTDAVLYDPLTESVVAKGMAPTTRQDLKNGIHHSIDSLRPVNGADLSDVQIEKVVLSTTLATNAIVEGQGRPTGLILIGSRPKGELPTEEVVQITGKINIKGRETEPVDPDEIEAAVTQMLPKVEAIAVSGMMSVRNNAHELAVKKVIRCHSKMPVVCGHELSSKLGYHDRTVTTVLNASLIPIIEGFVQAVRETMAERGITAPVYLVKGDGALASLETIASKPIETILSGPAASILGAMVLAKTDSGIVADMGGTTTDTGVVRHHSLTLSPVGAKVGQWQTQVDSAKLATFGLGGDTEIYPDVSAGAPVLTTHRVPPACRGGEKEDLTPTDLLCAEGRLTRWDTAASQYALAFQSRRAGLDEKDYLNQAKALVVDRIVAKVFSEPAYSEGADAELPVIAIGAPAKTWYTLVKNEADVHRDILVPEHFEVANAVGAATAAIEERVDALVRPDEATEGFVAHVGGQSVFFEDKDEAVAYAKAEAGKIAQKQAESQGPETIHTDVTDKDIQQKIGWRWRYVETRVQAVARSGHLTLVPEEEKPAFEKNFD</sequence>
<evidence type="ECO:0000313" key="4">
    <source>
        <dbReference type="Proteomes" id="UP000473648"/>
    </source>
</evidence>
<evidence type="ECO:0000259" key="1">
    <source>
        <dbReference type="Pfam" id="PF01968"/>
    </source>
</evidence>
<dbReference type="Pfam" id="PF05378">
    <property type="entry name" value="Hydant_A_N"/>
    <property type="match status" value="1"/>
</dbReference>
<dbReference type="InterPro" id="IPR008040">
    <property type="entry name" value="Hydant_A_N"/>
</dbReference>
<dbReference type="GO" id="GO:0005829">
    <property type="term" value="C:cytosol"/>
    <property type="evidence" value="ECO:0007669"/>
    <property type="project" value="TreeGrafter"/>
</dbReference>
<comment type="caution">
    <text evidence="3">The sequence shown here is derived from an EMBL/GenBank/DDBJ whole genome shotgun (WGS) entry which is preliminary data.</text>
</comment>
<keyword evidence="4" id="KW-1185">Reference proteome</keyword>
<name>A0A6L5GST0_9FIRM</name>
<dbReference type="SUPFAM" id="SSF53067">
    <property type="entry name" value="Actin-like ATPase domain"/>
    <property type="match status" value="1"/>
</dbReference>
<evidence type="ECO:0000313" key="3">
    <source>
        <dbReference type="EMBL" id="MQM73319.1"/>
    </source>
</evidence>
<feature type="domain" description="Hydantoinase/oxoprolinase N-terminal" evidence="2">
    <location>
        <begin position="12"/>
        <end position="168"/>
    </location>
</feature>
<dbReference type="InterPro" id="IPR045079">
    <property type="entry name" value="Oxoprolinase-like"/>
</dbReference>
<proteinExistence type="predicted"/>
<protein>
    <submittedName>
        <fullName evidence="3">Hydantoinase/oxoprolinase family protein</fullName>
    </submittedName>
</protein>
<dbReference type="Pfam" id="PF01968">
    <property type="entry name" value="Hydantoinase_A"/>
    <property type="match status" value="1"/>
</dbReference>
<feature type="domain" description="Hydantoinase A/oxoprolinase" evidence="1">
    <location>
        <begin position="190"/>
        <end position="361"/>
    </location>
</feature>
<reference evidence="3" key="1">
    <citation type="journal article" date="2020" name="Appl. Environ. Microbiol.">
        <title>Medium-Chain Fatty Acid Synthesis by 'Candidatus Weimeria bifida' gen. nov., sp. nov., and 'Candidatus Pseudoramibacter fermentans' sp. nov.</title>
        <authorList>
            <person name="Scarborough M.J."/>
            <person name="Myers K.S."/>
            <person name="Donohue T.J."/>
            <person name="Noguera D.R."/>
        </authorList>
    </citation>
    <scope>NUCLEOTIDE SEQUENCE</scope>
    <source>
        <strain evidence="3">EUB1.1</strain>
    </source>
</reference>
<dbReference type="InterPro" id="IPR002821">
    <property type="entry name" value="Hydantoinase_A"/>
</dbReference>
<dbReference type="PANTHER" id="PTHR11365:SF2">
    <property type="entry name" value="5-OXOPROLINASE"/>
    <property type="match status" value="1"/>
</dbReference>
<dbReference type="GO" id="GO:0017168">
    <property type="term" value="F:5-oxoprolinase (ATP-hydrolyzing) activity"/>
    <property type="evidence" value="ECO:0007669"/>
    <property type="project" value="TreeGrafter"/>
</dbReference>
<gene>
    <name evidence="3" type="ORF">FRC53_07925</name>
</gene>
<dbReference type="PANTHER" id="PTHR11365">
    <property type="entry name" value="5-OXOPROLINASE RELATED"/>
    <property type="match status" value="1"/>
</dbReference>
<evidence type="ECO:0000259" key="2">
    <source>
        <dbReference type="Pfam" id="PF05378"/>
    </source>
</evidence>
<dbReference type="AlphaFoldDB" id="A0A6L5GST0"/>
<accession>A0A6L5GST0</accession>
<dbReference type="GO" id="GO:0006749">
    <property type="term" value="P:glutathione metabolic process"/>
    <property type="evidence" value="ECO:0007669"/>
    <property type="project" value="TreeGrafter"/>
</dbReference>
<dbReference type="EMBL" id="VOGB01000005">
    <property type="protein sequence ID" value="MQM73319.1"/>
    <property type="molecule type" value="Genomic_DNA"/>
</dbReference>
<dbReference type="InterPro" id="IPR043129">
    <property type="entry name" value="ATPase_NBD"/>
</dbReference>
<dbReference type="Proteomes" id="UP000473648">
    <property type="component" value="Unassembled WGS sequence"/>
</dbReference>
<organism evidence="3 4">
    <name type="scientific">Candidatus Pseudoramibacter fermentans</name>
    <dbReference type="NCBI Taxonomy" id="2594427"/>
    <lineage>
        <taxon>Bacteria</taxon>
        <taxon>Bacillati</taxon>
        <taxon>Bacillota</taxon>
        <taxon>Clostridia</taxon>
        <taxon>Eubacteriales</taxon>
        <taxon>Eubacteriaceae</taxon>
        <taxon>Pseudoramibacter</taxon>
    </lineage>
</organism>